<protein>
    <recommendedName>
        <fullName evidence="4">DUF2007 domain-containing protein</fullName>
    </recommendedName>
</protein>
<reference evidence="2" key="1">
    <citation type="submission" date="2021-01" db="EMBL/GenBank/DDBJ databases">
        <title>Fulvivirga kasyanovii gen. nov., sp nov., a novel member of the phylum Bacteroidetes isolated from seawater in a mussel farm.</title>
        <authorList>
            <person name="Zhao L.-H."/>
            <person name="Wang Z.-J."/>
        </authorList>
    </citation>
    <scope>NUCLEOTIDE SEQUENCE</scope>
    <source>
        <strain evidence="2">2943</strain>
    </source>
</reference>
<comment type="caution">
    <text evidence="2">The sequence shown here is derived from an EMBL/GenBank/DDBJ whole genome shotgun (WGS) entry which is preliminary data.</text>
</comment>
<name>A0A937F5E0_9BACT</name>
<keyword evidence="1" id="KW-1133">Transmembrane helix</keyword>
<gene>
    <name evidence="2" type="ORF">JL102_04285</name>
</gene>
<feature type="transmembrane region" description="Helical" evidence="1">
    <location>
        <begin position="190"/>
        <end position="210"/>
    </location>
</feature>
<organism evidence="2 3">
    <name type="scientific">Fulvivirga sediminis</name>
    <dbReference type="NCBI Taxonomy" id="2803949"/>
    <lineage>
        <taxon>Bacteria</taxon>
        <taxon>Pseudomonadati</taxon>
        <taxon>Bacteroidota</taxon>
        <taxon>Cytophagia</taxon>
        <taxon>Cytophagales</taxon>
        <taxon>Fulvivirgaceae</taxon>
        <taxon>Fulvivirga</taxon>
    </lineage>
</organism>
<dbReference type="AlphaFoldDB" id="A0A937F5E0"/>
<feature type="transmembrane region" description="Helical" evidence="1">
    <location>
        <begin position="143"/>
        <end position="169"/>
    </location>
</feature>
<dbReference type="RefSeq" id="WP_202242975.1">
    <property type="nucleotide sequence ID" value="NZ_JAESIY010000002.1"/>
</dbReference>
<keyword evidence="1" id="KW-0812">Transmembrane</keyword>
<dbReference type="EMBL" id="JAESIY010000002">
    <property type="protein sequence ID" value="MBL3655336.1"/>
    <property type="molecule type" value="Genomic_DNA"/>
</dbReference>
<evidence type="ECO:0008006" key="4">
    <source>
        <dbReference type="Google" id="ProtNLM"/>
    </source>
</evidence>
<evidence type="ECO:0000313" key="2">
    <source>
        <dbReference type="EMBL" id="MBL3655336.1"/>
    </source>
</evidence>
<dbReference type="Proteomes" id="UP000659388">
    <property type="component" value="Unassembled WGS sequence"/>
</dbReference>
<evidence type="ECO:0000313" key="3">
    <source>
        <dbReference type="Proteomes" id="UP000659388"/>
    </source>
</evidence>
<keyword evidence="3" id="KW-1185">Reference proteome</keyword>
<keyword evidence="1" id="KW-0472">Membrane</keyword>
<sequence>MENWVVLGQYLDKDVLMMTEAILNGHKISFRVKSPESHLNSALGQATSQGFVVEVAADQYDLAKQLTESEGDVASDAEVPMEEYTTEELKEIILNPEDWHEQLLFNAKNELNRRGAVVQEEEIESSREEKIRQLEKGTEPSGIIYYFMWAFALLGGYIGIIAGYFYWRVKIKGFDGKRYYMYSRRYRNQGYYMFMLGVVSAILQTYIYIINR</sequence>
<proteinExistence type="predicted"/>
<evidence type="ECO:0000256" key="1">
    <source>
        <dbReference type="SAM" id="Phobius"/>
    </source>
</evidence>
<accession>A0A937F5E0</accession>